<name>A0A4U0H5S6_9SPHI</name>
<comment type="caution">
    <text evidence="1">The sequence shown here is derived from an EMBL/GenBank/DDBJ whole genome shotgun (WGS) entry which is preliminary data.</text>
</comment>
<dbReference type="OrthoDB" id="9808953at2"/>
<sequence>MLSIFVATGQQKLGDGSVSSSYKAQRSALLELESSARGLLHARIALISTSLAAPLTEHVAGMMVYNTAQQNDVVPGIYYSDGTQWVLARGGEQLEVSYNSSTHVLTLIQPGGVIESIDLRAIVQSISLQQTITELRKQGGGRFTYYSEDQYLADGITLKADAVGVDIDIPGEVVQQFGTILNDNTVQNLLLEFIQNQISHVQFDGEQFTYIDASGVKRYLKVVDMVQSTQLLTHVQGVGPVSVIATTNVSDSRQTDYTVDVDFSKLNPILTTITDIPNLQEAFRLQGMDITYAAEISVVANAQGGKIEVTLPQAADNRGRKVTVKKFDATGNLVVVKATNGERVEGLSQITGFTPYQGWVFQSNGAEWVIVSRI</sequence>
<accession>A0A4U0H5S6</accession>
<dbReference type="EMBL" id="SUKA01000002">
    <property type="protein sequence ID" value="TJY66976.1"/>
    <property type="molecule type" value="Genomic_DNA"/>
</dbReference>
<gene>
    <name evidence="1" type="ORF">FAZ19_08750</name>
</gene>
<dbReference type="RefSeq" id="WP_136820325.1">
    <property type="nucleotide sequence ID" value="NZ_BMJX01000002.1"/>
</dbReference>
<proteinExistence type="predicted"/>
<evidence type="ECO:0000313" key="1">
    <source>
        <dbReference type="EMBL" id="TJY66976.1"/>
    </source>
</evidence>
<organism evidence="1 2">
    <name type="scientific">Sphingobacterium alkalisoli</name>
    <dbReference type="NCBI Taxonomy" id="1874115"/>
    <lineage>
        <taxon>Bacteria</taxon>
        <taxon>Pseudomonadati</taxon>
        <taxon>Bacteroidota</taxon>
        <taxon>Sphingobacteriia</taxon>
        <taxon>Sphingobacteriales</taxon>
        <taxon>Sphingobacteriaceae</taxon>
        <taxon>Sphingobacterium</taxon>
    </lineage>
</organism>
<dbReference type="Proteomes" id="UP000309872">
    <property type="component" value="Unassembled WGS sequence"/>
</dbReference>
<keyword evidence="2" id="KW-1185">Reference proteome</keyword>
<reference evidence="1 2" key="1">
    <citation type="submission" date="2019-04" db="EMBL/GenBank/DDBJ databases">
        <title>Sphingobacterium olei sp. nov., isolated from oil-contaminated soil.</title>
        <authorList>
            <person name="Liu B."/>
        </authorList>
    </citation>
    <scope>NUCLEOTIDE SEQUENCE [LARGE SCALE GENOMIC DNA]</scope>
    <source>
        <strain evidence="1 2">Y3L14</strain>
    </source>
</reference>
<evidence type="ECO:0000313" key="2">
    <source>
        <dbReference type="Proteomes" id="UP000309872"/>
    </source>
</evidence>
<dbReference type="AlphaFoldDB" id="A0A4U0H5S6"/>
<protein>
    <submittedName>
        <fullName evidence="1">Uncharacterized protein</fullName>
    </submittedName>
</protein>